<dbReference type="InterPro" id="IPR011576">
    <property type="entry name" value="Pyridox_Oxase_N"/>
</dbReference>
<dbReference type="EMBL" id="BAABAS010000015">
    <property type="protein sequence ID" value="GAA4236084.1"/>
    <property type="molecule type" value="Genomic_DNA"/>
</dbReference>
<dbReference type="SUPFAM" id="SSF50475">
    <property type="entry name" value="FMN-binding split barrel"/>
    <property type="match status" value="1"/>
</dbReference>
<sequence length="268" mass="29263">MIYHEGERAIHRRLGVGEAASALGGRVRDSLPAGPQLLLTTLPMIIIGASDADGRCWTSPLFGRPGFIRASPGSVRSLELPPPDDPIGPRRRGDALGMLAIDLNRALRYRINGRVLRWGPRLIEVKVREAYGNCPSYIQPADIQALAYSESIRSAGRLSSAQMAHIGRSNRMFVTTCHPTAGADVSHKGGPPGFVEVMSPDRLRFRDLPGNNMFNTLGNLLTNPSIGLLFQDFDRHTSLQITGIAQIIWDGDDRDVEIAISETVCRGF</sequence>
<organism evidence="2 3">
    <name type="scientific">Actinomadura meridiana</name>
    <dbReference type="NCBI Taxonomy" id="559626"/>
    <lineage>
        <taxon>Bacteria</taxon>
        <taxon>Bacillati</taxon>
        <taxon>Actinomycetota</taxon>
        <taxon>Actinomycetes</taxon>
        <taxon>Streptosporangiales</taxon>
        <taxon>Thermomonosporaceae</taxon>
        <taxon>Actinomadura</taxon>
    </lineage>
</organism>
<protein>
    <recommendedName>
        <fullName evidence="1">Pyridoxamine 5'-phosphate oxidase N-terminal domain-containing protein</fullName>
    </recommendedName>
</protein>
<evidence type="ECO:0000313" key="2">
    <source>
        <dbReference type="EMBL" id="GAA4236084.1"/>
    </source>
</evidence>
<dbReference type="Pfam" id="PF01243">
    <property type="entry name" value="PNPOx_N"/>
    <property type="match status" value="1"/>
</dbReference>
<dbReference type="Proteomes" id="UP001501710">
    <property type="component" value="Unassembled WGS sequence"/>
</dbReference>
<dbReference type="RefSeq" id="WP_344899684.1">
    <property type="nucleotide sequence ID" value="NZ_BAABAS010000015.1"/>
</dbReference>
<dbReference type="PANTHER" id="PTHR42815:SF2">
    <property type="entry name" value="FAD-BINDING, PUTATIVE (AFU_ORTHOLOGUE AFUA_6G07600)-RELATED"/>
    <property type="match status" value="1"/>
</dbReference>
<dbReference type="InterPro" id="IPR012349">
    <property type="entry name" value="Split_barrel_FMN-bd"/>
</dbReference>
<evidence type="ECO:0000259" key="1">
    <source>
        <dbReference type="Pfam" id="PF01243"/>
    </source>
</evidence>
<name>A0ABP8C9N7_9ACTN</name>
<proteinExistence type="predicted"/>
<comment type="caution">
    <text evidence="2">The sequence shown here is derived from an EMBL/GenBank/DDBJ whole genome shotgun (WGS) entry which is preliminary data.</text>
</comment>
<dbReference type="Gene3D" id="2.30.110.10">
    <property type="entry name" value="Electron Transport, Fmn-binding Protein, Chain A"/>
    <property type="match status" value="1"/>
</dbReference>
<gene>
    <name evidence="2" type="ORF">GCM10022254_44840</name>
</gene>
<accession>A0ABP8C9N7</accession>
<feature type="domain" description="Pyridoxamine 5'-phosphate oxidase N-terminal" evidence="1">
    <location>
        <begin position="165"/>
        <end position="254"/>
    </location>
</feature>
<evidence type="ECO:0000313" key="3">
    <source>
        <dbReference type="Proteomes" id="UP001501710"/>
    </source>
</evidence>
<reference evidence="3" key="1">
    <citation type="journal article" date="2019" name="Int. J. Syst. Evol. Microbiol.">
        <title>The Global Catalogue of Microorganisms (GCM) 10K type strain sequencing project: providing services to taxonomists for standard genome sequencing and annotation.</title>
        <authorList>
            <consortium name="The Broad Institute Genomics Platform"/>
            <consortium name="The Broad Institute Genome Sequencing Center for Infectious Disease"/>
            <person name="Wu L."/>
            <person name="Ma J."/>
        </authorList>
    </citation>
    <scope>NUCLEOTIDE SEQUENCE [LARGE SCALE GENOMIC DNA]</scope>
    <source>
        <strain evidence="3">JCM 17440</strain>
    </source>
</reference>
<keyword evidence="3" id="KW-1185">Reference proteome</keyword>
<dbReference type="PANTHER" id="PTHR42815">
    <property type="entry name" value="FAD-BINDING, PUTATIVE (AFU_ORTHOLOGUE AFUA_6G07600)-RELATED"/>
    <property type="match status" value="1"/>
</dbReference>